<feature type="transmembrane region" description="Helical" evidence="1">
    <location>
        <begin position="20"/>
        <end position="41"/>
    </location>
</feature>
<evidence type="ECO:0000313" key="3">
    <source>
        <dbReference type="Proteomes" id="UP000199199"/>
    </source>
</evidence>
<keyword evidence="3" id="KW-1185">Reference proteome</keyword>
<name>A0A1I6U5W5_9EURY</name>
<gene>
    <name evidence="2" type="ORF">SAMN04488556_3585</name>
</gene>
<dbReference type="AlphaFoldDB" id="A0A1I6U5W5"/>
<keyword evidence="1" id="KW-0472">Membrane</keyword>
<accession>A0A1I6U5W5</accession>
<evidence type="ECO:0008006" key="4">
    <source>
        <dbReference type="Google" id="ProtNLM"/>
    </source>
</evidence>
<feature type="transmembrane region" description="Helical" evidence="1">
    <location>
        <begin position="46"/>
        <end position="67"/>
    </location>
</feature>
<evidence type="ECO:0000256" key="1">
    <source>
        <dbReference type="SAM" id="Phobius"/>
    </source>
</evidence>
<dbReference type="Proteomes" id="UP000199199">
    <property type="component" value="Unassembled WGS sequence"/>
</dbReference>
<reference evidence="3" key="1">
    <citation type="submission" date="2016-10" db="EMBL/GenBank/DDBJ databases">
        <authorList>
            <person name="Varghese N."/>
            <person name="Submissions S."/>
        </authorList>
    </citation>
    <scope>NUCLEOTIDE SEQUENCE [LARGE SCALE GENOMIC DNA]</scope>
    <source>
        <strain evidence="3">DSM 22427</strain>
    </source>
</reference>
<dbReference type="EMBL" id="FOZS01000004">
    <property type="protein sequence ID" value="SFS96929.1"/>
    <property type="molecule type" value="Genomic_DNA"/>
</dbReference>
<evidence type="ECO:0000313" key="2">
    <source>
        <dbReference type="EMBL" id="SFS96929.1"/>
    </source>
</evidence>
<protein>
    <recommendedName>
        <fullName evidence="4">Major facilitator superfamily (MFS) profile domain-containing protein</fullName>
    </recommendedName>
</protein>
<sequence length="74" mass="7777">MDELLDVLDLVADSELEGIVTWLFRLLGVLAVLAGIGVLLFTDITLLVPAVLIVVGLVLIAIPSLLLELAELAG</sequence>
<keyword evidence="1" id="KW-1133">Transmembrane helix</keyword>
<proteinExistence type="predicted"/>
<keyword evidence="1" id="KW-0812">Transmembrane</keyword>
<organism evidence="2 3">
    <name type="scientific">Halostagnicola kamekurae</name>
    <dbReference type="NCBI Taxonomy" id="619731"/>
    <lineage>
        <taxon>Archaea</taxon>
        <taxon>Methanobacteriati</taxon>
        <taxon>Methanobacteriota</taxon>
        <taxon>Stenosarchaea group</taxon>
        <taxon>Halobacteria</taxon>
        <taxon>Halobacteriales</taxon>
        <taxon>Natrialbaceae</taxon>
        <taxon>Halostagnicola</taxon>
    </lineage>
</organism>
<dbReference type="RefSeq" id="WP_092906615.1">
    <property type="nucleotide sequence ID" value="NZ_FOZS01000004.1"/>
</dbReference>